<proteinExistence type="predicted"/>
<dbReference type="SUPFAM" id="SSF111331">
    <property type="entry name" value="NAD kinase/diacylglycerol kinase-like"/>
    <property type="match status" value="1"/>
</dbReference>
<dbReference type="InterPro" id="IPR016064">
    <property type="entry name" value="NAD/diacylglycerol_kinase_sf"/>
</dbReference>
<dbReference type="EMBL" id="JAIOIV010000127">
    <property type="protein sequence ID" value="MBZ0157793.1"/>
    <property type="molecule type" value="Genomic_DNA"/>
</dbReference>
<keyword evidence="1" id="KW-0808">Transferase</keyword>
<organism evidence="6 7">
    <name type="scientific">Candidatus Nitrobium versatile</name>
    <dbReference type="NCBI Taxonomy" id="2884831"/>
    <lineage>
        <taxon>Bacteria</taxon>
        <taxon>Pseudomonadati</taxon>
        <taxon>Nitrospirota</taxon>
        <taxon>Nitrospiria</taxon>
        <taxon>Nitrospirales</taxon>
        <taxon>Nitrospiraceae</taxon>
        <taxon>Candidatus Nitrobium</taxon>
    </lineage>
</organism>
<dbReference type="GO" id="GO:0016301">
    <property type="term" value="F:kinase activity"/>
    <property type="evidence" value="ECO:0007669"/>
    <property type="project" value="UniProtKB-KW"/>
</dbReference>
<evidence type="ECO:0000313" key="7">
    <source>
        <dbReference type="Proteomes" id="UP000705867"/>
    </source>
</evidence>
<dbReference type="PROSITE" id="PS50146">
    <property type="entry name" value="DAGK"/>
    <property type="match status" value="1"/>
</dbReference>
<dbReference type="AlphaFoldDB" id="A0A953M2K7"/>
<evidence type="ECO:0000256" key="2">
    <source>
        <dbReference type="ARBA" id="ARBA00022741"/>
    </source>
</evidence>
<feature type="domain" description="DAGKc" evidence="5">
    <location>
        <begin position="1"/>
        <end position="149"/>
    </location>
</feature>
<reference evidence="6" key="2">
    <citation type="submission" date="2021-08" db="EMBL/GenBank/DDBJ databases">
        <authorList>
            <person name="Dalcin Martins P."/>
        </authorList>
    </citation>
    <scope>NUCLEOTIDE SEQUENCE</scope>
    <source>
        <strain evidence="6">MAG_39</strain>
    </source>
</reference>
<evidence type="ECO:0000256" key="1">
    <source>
        <dbReference type="ARBA" id="ARBA00022679"/>
    </source>
</evidence>
<evidence type="ECO:0000313" key="6">
    <source>
        <dbReference type="EMBL" id="MBZ0157793.1"/>
    </source>
</evidence>
<dbReference type="GO" id="GO:0005886">
    <property type="term" value="C:plasma membrane"/>
    <property type="evidence" value="ECO:0007669"/>
    <property type="project" value="TreeGrafter"/>
</dbReference>
<sequence>MVREIVIIGNPVAGGEALKEIRKATQILQEEGYNVRLLLTRRREDAVSFARTIAGEEKARVPSASGKGIEDLPGGSTPRLVIAAGGDGTYNEVANGLALSPVSMAILPLGTTSVLARELGLPFDLRKALDVALTGKVTTVHLGKVSFENPAPLSRTAPLRTRYFLLMAGIGFDGEVIIGVNERLKRYIGKSAYLLSGIRTLFGYAPRPLTVKAHSFSPHTASESPPVPGMQREKELSAYAVIVGKSARYGGDFMVTPDVHPSDPWLSVFATHGGRRRDLFRYVTGVLQGTHLSLEDVSYFKAEELSVSGKAHVQIDGEYGGTTPVTIGIERDALRLVACP</sequence>
<protein>
    <submittedName>
        <fullName evidence="6">Diacylglycerol kinase family lipid kinase</fullName>
    </submittedName>
</protein>
<dbReference type="InterPro" id="IPR017438">
    <property type="entry name" value="ATP-NAD_kinase_N"/>
</dbReference>
<dbReference type="Gene3D" id="2.60.200.40">
    <property type="match status" value="1"/>
</dbReference>
<evidence type="ECO:0000256" key="4">
    <source>
        <dbReference type="ARBA" id="ARBA00022840"/>
    </source>
</evidence>
<dbReference type="GO" id="GO:0005524">
    <property type="term" value="F:ATP binding"/>
    <property type="evidence" value="ECO:0007669"/>
    <property type="project" value="UniProtKB-KW"/>
</dbReference>
<keyword evidence="2" id="KW-0547">Nucleotide-binding</keyword>
<keyword evidence="4" id="KW-0067">ATP-binding</keyword>
<name>A0A953M2K7_9BACT</name>
<dbReference type="PANTHER" id="PTHR12358">
    <property type="entry name" value="SPHINGOSINE KINASE"/>
    <property type="match status" value="1"/>
</dbReference>
<dbReference type="Pfam" id="PF00781">
    <property type="entry name" value="DAGK_cat"/>
    <property type="match status" value="1"/>
</dbReference>
<dbReference type="Gene3D" id="3.40.50.10330">
    <property type="entry name" value="Probable inorganic polyphosphate/atp-NAD kinase, domain 1"/>
    <property type="match status" value="1"/>
</dbReference>
<dbReference type="SMART" id="SM00046">
    <property type="entry name" value="DAGKc"/>
    <property type="match status" value="1"/>
</dbReference>
<evidence type="ECO:0000259" key="5">
    <source>
        <dbReference type="PROSITE" id="PS50146"/>
    </source>
</evidence>
<dbReference type="Pfam" id="PF19279">
    <property type="entry name" value="YegS_C"/>
    <property type="match status" value="1"/>
</dbReference>
<keyword evidence="3 6" id="KW-0418">Kinase</keyword>
<reference evidence="6" key="1">
    <citation type="journal article" date="2021" name="bioRxiv">
        <title>Unraveling nitrogen, sulfur and carbon metabolic pathways and microbial community transcriptional responses to substrate deprivation and toxicity stresses in a bioreactor mimicking anoxic brackish coastal sediment conditions.</title>
        <authorList>
            <person name="Martins P.D."/>
            <person name="Echeveste M.J."/>
            <person name="Arshad A."/>
            <person name="Kurth J."/>
            <person name="Ouboter H."/>
            <person name="Jetten M.S.M."/>
            <person name="Welte C.U."/>
        </authorList>
    </citation>
    <scope>NUCLEOTIDE SEQUENCE</scope>
    <source>
        <strain evidence="6">MAG_39</strain>
    </source>
</reference>
<accession>A0A953M2K7</accession>
<dbReference type="PANTHER" id="PTHR12358:SF106">
    <property type="entry name" value="LIPID KINASE YEGS"/>
    <property type="match status" value="1"/>
</dbReference>
<dbReference type="Proteomes" id="UP000705867">
    <property type="component" value="Unassembled WGS sequence"/>
</dbReference>
<evidence type="ECO:0000256" key="3">
    <source>
        <dbReference type="ARBA" id="ARBA00022777"/>
    </source>
</evidence>
<dbReference type="InterPro" id="IPR001206">
    <property type="entry name" value="Diacylglycerol_kinase_cat_dom"/>
</dbReference>
<gene>
    <name evidence="6" type="ORF">K8I29_16480</name>
</gene>
<dbReference type="InterPro" id="IPR045540">
    <property type="entry name" value="YegS/DAGK_C"/>
</dbReference>
<comment type="caution">
    <text evidence="6">The sequence shown here is derived from an EMBL/GenBank/DDBJ whole genome shotgun (WGS) entry which is preliminary data.</text>
</comment>
<dbReference type="InterPro" id="IPR050187">
    <property type="entry name" value="Lipid_Phosphate_FormReg"/>
</dbReference>